<evidence type="ECO:0000313" key="1">
    <source>
        <dbReference type="EMBL" id="TFY83077.1"/>
    </source>
</evidence>
<protein>
    <submittedName>
        <fullName evidence="1">Uncharacterized protein</fullName>
    </submittedName>
</protein>
<name>A0A4Z0A9R1_9AGAM</name>
<comment type="caution">
    <text evidence="1">The sequence shown here is derived from an EMBL/GenBank/DDBJ whole genome shotgun (WGS) entry which is preliminary data.</text>
</comment>
<proteinExistence type="predicted"/>
<sequence>MPLCTFLSLADMIMAPEDYEAQESEEDPYAPFAREELEEWKEARCIIQVVLDSNAVALAQVRTLSLKPSLNWQDEDDRRMVDLACIRTN</sequence>
<organism evidence="1 2">
    <name type="scientific">Hericium alpestre</name>
    <dbReference type="NCBI Taxonomy" id="135208"/>
    <lineage>
        <taxon>Eukaryota</taxon>
        <taxon>Fungi</taxon>
        <taxon>Dikarya</taxon>
        <taxon>Basidiomycota</taxon>
        <taxon>Agaricomycotina</taxon>
        <taxon>Agaricomycetes</taxon>
        <taxon>Russulales</taxon>
        <taxon>Hericiaceae</taxon>
        <taxon>Hericium</taxon>
    </lineage>
</organism>
<reference evidence="1 2" key="1">
    <citation type="submission" date="2019-02" db="EMBL/GenBank/DDBJ databases">
        <title>Genome sequencing of the rare red list fungi Hericium alpestre (H. flagellum).</title>
        <authorList>
            <person name="Buettner E."/>
            <person name="Kellner H."/>
        </authorList>
    </citation>
    <scope>NUCLEOTIDE SEQUENCE [LARGE SCALE GENOMIC DNA]</scope>
    <source>
        <strain evidence="1 2">DSM 108284</strain>
    </source>
</reference>
<accession>A0A4Z0A9R1</accession>
<dbReference type="Proteomes" id="UP000298061">
    <property type="component" value="Unassembled WGS sequence"/>
</dbReference>
<dbReference type="EMBL" id="SFCI01000055">
    <property type="protein sequence ID" value="TFY83077.1"/>
    <property type="molecule type" value="Genomic_DNA"/>
</dbReference>
<evidence type="ECO:0000313" key="2">
    <source>
        <dbReference type="Proteomes" id="UP000298061"/>
    </source>
</evidence>
<gene>
    <name evidence="1" type="ORF">EWM64_g937</name>
</gene>
<dbReference type="AlphaFoldDB" id="A0A4Z0A9R1"/>
<keyword evidence="2" id="KW-1185">Reference proteome</keyword>